<feature type="domain" description="AB hydrolase-1" evidence="2">
    <location>
        <begin position="39"/>
        <end position="258"/>
    </location>
</feature>
<proteinExistence type="predicted"/>
<feature type="chain" id="PRO_5039365015" evidence="1">
    <location>
        <begin position="21"/>
        <end position="269"/>
    </location>
</feature>
<comment type="caution">
    <text evidence="3">The sequence shown here is derived from an EMBL/GenBank/DDBJ whole genome shotgun (WGS) entry which is preliminary data.</text>
</comment>
<keyword evidence="1" id="KW-0732">Signal</keyword>
<dbReference type="PANTHER" id="PTHR37017">
    <property type="entry name" value="AB HYDROLASE-1 DOMAIN-CONTAINING PROTEIN-RELATED"/>
    <property type="match status" value="1"/>
</dbReference>
<evidence type="ECO:0000259" key="2">
    <source>
        <dbReference type="Pfam" id="PF12697"/>
    </source>
</evidence>
<reference evidence="3 4" key="1">
    <citation type="submission" date="2018-12" db="EMBL/GenBank/DDBJ databases">
        <title>Glycomyces sp. YIM 121974 draft genome.</title>
        <authorList>
            <person name="Li Q."/>
        </authorList>
    </citation>
    <scope>NUCLEOTIDE SEQUENCE [LARGE SCALE GENOMIC DNA]</scope>
    <source>
        <strain evidence="3 4">YIM 121974</strain>
    </source>
</reference>
<keyword evidence="4" id="KW-1185">Reference proteome</keyword>
<dbReference type="Pfam" id="PF12697">
    <property type="entry name" value="Abhydrolase_6"/>
    <property type="match status" value="1"/>
</dbReference>
<name>A0A426UT34_9ACTN</name>
<dbReference type="InterPro" id="IPR029058">
    <property type="entry name" value="AB_hydrolase_fold"/>
</dbReference>
<evidence type="ECO:0000313" key="4">
    <source>
        <dbReference type="Proteomes" id="UP000277256"/>
    </source>
</evidence>
<dbReference type="OrthoDB" id="9814966at2"/>
<dbReference type="AlphaFoldDB" id="A0A426UT34"/>
<dbReference type="SUPFAM" id="SSF53474">
    <property type="entry name" value="alpha/beta-Hydrolases"/>
    <property type="match status" value="1"/>
</dbReference>
<evidence type="ECO:0000313" key="3">
    <source>
        <dbReference type="EMBL" id="RRR96782.1"/>
    </source>
</evidence>
<gene>
    <name evidence="3" type="ORF">EIW28_20245</name>
</gene>
<sequence length="269" mass="27618">MTAPSRRTLLLGAAAVPVVASLAVGEAASAESSSSKPTVVLVHGAFADASGWNWTIRKLHASGYRAVAVANPLRALASDTEYVKAVLASITGPVVLVGHSYGGAVITNAAAGNPNVKALVYIAAFAPEEGESAFDLSEGGILPEVVDAVEVPVPGGGTNVELSIRAGEFRRAFIDEVTSAEARAMAAMQRPVTLTALGSPSGPPAWKTIPSWYAVFGGDQAIPAASQRSMAERAGSTVSEYAGASHAYFVTRPGLVFDLVRAADRATRD</sequence>
<dbReference type="PROSITE" id="PS51318">
    <property type="entry name" value="TAT"/>
    <property type="match status" value="1"/>
</dbReference>
<dbReference type="Proteomes" id="UP000277256">
    <property type="component" value="Unassembled WGS sequence"/>
</dbReference>
<dbReference type="PANTHER" id="PTHR37017:SF11">
    <property type="entry name" value="ESTERASE_LIPASE_THIOESTERASE DOMAIN-CONTAINING PROTEIN"/>
    <property type="match status" value="1"/>
</dbReference>
<organism evidence="3 4">
    <name type="scientific">Glycomyces terrestris</name>
    <dbReference type="NCBI Taxonomy" id="2493553"/>
    <lineage>
        <taxon>Bacteria</taxon>
        <taxon>Bacillati</taxon>
        <taxon>Actinomycetota</taxon>
        <taxon>Actinomycetes</taxon>
        <taxon>Glycomycetales</taxon>
        <taxon>Glycomycetaceae</taxon>
        <taxon>Glycomyces</taxon>
    </lineage>
</organism>
<dbReference type="InterPro" id="IPR052897">
    <property type="entry name" value="Sec-Metab_Biosynth_Hydrolase"/>
</dbReference>
<accession>A0A426UT34</accession>
<keyword evidence="3" id="KW-0378">Hydrolase</keyword>
<dbReference type="EMBL" id="RSEB01000006">
    <property type="protein sequence ID" value="RRR96782.1"/>
    <property type="molecule type" value="Genomic_DNA"/>
</dbReference>
<dbReference type="InterPro" id="IPR000073">
    <property type="entry name" value="AB_hydrolase_1"/>
</dbReference>
<evidence type="ECO:0000256" key="1">
    <source>
        <dbReference type="SAM" id="SignalP"/>
    </source>
</evidence>
<protein>
    <submittedName>
        <fullName evidence="3">Alpha/beta hydrolase</fullName>
    </submittedName>
</protein>
<dbReference type="GO" id="GO:0016787">
    <property type="term" value="F:hydrolase activity"/>
    <property type="evidence" value="ECO:0007669"/>
    <property type="project" value="UniProtKB-KW"/>
</dbReference>
<dbReference type="RefSeq" id="WP_125249536.1">
    <property type="nucleotide sequence ID" value="NZ_RSEB01000006.1"/>
</dbReference>
<feature type="signal peptide" evidence="1">
    <location>
        <begin position="1"/>
        <end position="20"/>
    </location>
</feature>
<dbReference type="Gene3D" id="3.40.50.1820">
    <property type="entry name" value="alpha/beta hydrolase"/>
    <property type="match status" value="1"/>
</dbReference>
<dbReference type="InterPro" id="IPR006311">
    <property type="entry name" value="TAT_signal"/>
</dbReference>